<evidence type="ECO:0000259" key="8">
    <source>
        <dbReference type="PROSITE" id="PS50948"/>
    </source>
</evidence>
<keyword evidence="10" id="KW-1185">Reference proteome</keyword>
<dbReference type="OrthoDB" id="419004at2759"/>
<dbReference type="InterPro" id="IPR000177">
    <property type="entry name" value="Apple"/>
</dbReference>
<dbReference type="SUPFAM" id="SSF47473">
    <property type="entry name" value="EF-hand"/>
    <property type="match status" value="1"/>
</dbReference>
<keyword evidence="3" id="KW-1015">Disulfide bond</keyword>
<dbReference type="PROSITE" id="PS50222">
    <property type="entry name" value="EF_HAND_2"/>
    <property type="match status" value="1"/>
</dbReference>
<dbReference type="InterPro" id="IPR018247">
    <property type="entry name" value="EF_Hand_1_Ca_BS"/>
</dbReference>
<feature type="transmembrane region" description="Helical" evidence="5">
    <location>
        <begin position="543"/>
        <end position="566"/>
    </location>
</feature>
<keyword evidence="1" id="KW-0677">Repeat</keyword>
<name>A0A812SBW3_9DINO</name>
<dbReference type="SUPFAM" id="SSF57414">
    <property type="entry name" value="Hairpin loop containing domain-like"/>
    <property type="match status" value="2"/>
</dbReference>
<evidence type="ECO:0000259" key="7">
    <source>
        <dbReference type="PROSITE" id="PS50222"/>
    </source>
</evidence>
<evidence type="ECO:0000256" key="3">
    <source>
        <dbReference type="ARBA" id="ARBA00023157"/>
    </source>
</evidence>
<dbReference type="Pfam" id="PF00024">
    <property type="entry name" value="PAN_1"/>
    <property type="match status" value="1"/>
</dbReference>
<reference evidence="9" key="1">
    <citation type="submission" date="2021-02" db="EMBL/GenBank/DDBJ databases">
        <authorList>
            <person name="Dougan E. K."/>
            <person name="Rhodes N."/>
            <person name="Thang M."/>
            <person name="Chan C."/>
        </authorList>
    </citation>
    <scope>NUCLEOTIDE SEQUENCE</scope>
</reference>
<keyword evidence="5" id="KW-0472">Membrane</keyword>
<sequence length="648" mass="69731">MMMMMLQHLVSMGRLIMTVLRTLPDAFRYIDSLEKQDDLVSKSEFSTAFDVAATELSIFPYCVWLHSHFWNSSQAWDAMAEGHDLDKSRWGVVWLSYEPPFNFTKPSAKQSFLFLDADDDGVLTRTEFDSIFHYCHNTPSPIPEHGNTSEPYRFTTDLPTTTLHHTTTTTSSRAPSHCCAEVSAQCLSCIAGITAQELCSRNSMSLIPGCKGPASTLHVQAAPGDPHQNAEHTTSLPLHYVQDGAGSRQCPQLGVAFSPALSGQNQSTEDGLAACQARCVRTLGCGYFTYWRNSSSCELHPIAASGLPQPEAAGGPAVCVARFKARIASVVFSRLLKSQLGSLHASLPEALAHHFGTPVSEVQDVGGKPAAVTLLPGSLLVEGKVLLPSGAAVRDVADKSAYDQNGGLRKNVANALLAANVPYMASGDPVANPEEAIPMTLAITADPSCFVEGVDFLAGHQEVAAQNAPECQTKCYEAGNCTIFSYYRATKQCRLTGANASSASPNEAAVSGPARCAFIPAASAREANPAGTDVLALVHESPWFYQALAGLVLFLLVVLTFLGCWCEKKEKRKRGKEAKWHGKALYLPVASEEGEGQERRAREVSRDGPDTQPHGGHVADPRLAAKEPLALGFRGADILSWRQNGQPM</sequence>
<feature type="compositionally biased region" description="Basic and acidic residues" evidence="4">
    <location>
        <begin position="596"/>
        <end position="609"/>
    </location>
</feature>
<feature type="chain" id="PRO_5032338278" description="Calmodulin" evidence="6">
    <location>
        <begin position="22"/>
        <end position="648"/>
    </location>
</feature>
<organism evidence="9 10">
    <name type="scientific">Symbiodinium natans</name>
    <dbReference type="NCBI Taxonomy" id="878477"/>
    <lineage>
        <taxon>Eukaryota</taxon>
        <taxon>Sar</taxon>
        <taxon>Alveolata</taxon>
        <taxon>Dinophyceae</taxon>
        <taxon>Suessiales</taxon>
        <taxon>Symbiodiniaceae</taxon>
        <taxon>Symbiodinium</taxon>
    </lineage>
</organism>
<evidence type="ECO:0000313" key="9">
    <source>
        <dbReference type="EMBL" id="CAE7476739.1"/>
    </source>
</evidence>
<evidence type="ECO:0000256" key="1">
    <source>
        <dbReference type="ARBA" id="ARBA00022737"/>
    </source>
</evidence>
<dbReference type="GO" id="GO:0005509">
    <property type="term" value="F:calcium ion binding"/>
    <property type="evidence" value="ECO:0007669"/>
    <property type="project" value="InterPro"/>
</dbReference>
<keyword evidence="5" id="KW-0812">Transmembrane</keyword>
<dbReference type="InterPro" id="IPR002048">
    <property type="entry name" value="EF_hand_dom"/>
</dbReference>
<accession>A0A812SBW3</accession>
<feature type="domain" description="Apple" evidence="8">
    <location>
        <begin position="449"/>
        <end position="516"/>
    </location>
</feature>
<dbReference type="AlphaFoldDB" id="A0A812SBW3"/>
<dbReference type="EMBL" id="CAJNDS010002442">
    <property type="protein sequence ID" value="CAE7476739.1"/>
    <property type="molecule type" value="Genomic_DNA"/>
</dbReference>
<evidence type="ECO:0000256" key="2">
    <source>
        <dbReference type="ARBA" id="ARBA00022837"/>
    </source>
</evidence>
<dbReference type="GO" id="GO:0006508">
    <property type="term" value="P:proteolysis"/>
    <property type="evidence" value="ECO:0007669"/>
    <property type="project" value="InterPro"/>
</dbReference>
<dbReference type="PROSITE" id="PS00018">
    <property type="entry name" value="EF_HAND_1"/>
    <property type="match status" value="1"/>
</dbReference>
<evidence type="ECO:0008006" key="11">
    <source>
        <dbReference type="Google" id="ProtNLM"/>
    </source>
</evidence>
<keyword evidence="6" id="KW-0732">Signal</keyword>
<dbReference type="Proteomes" id="UP000604046">
    <property type="component" value="Unassembled WGS sequence"/>
</dbReference>
<dbReference type="Gene3D" id="3.50.4.10">
    <property type="entry name" value="Hepatocyte Growth Factor"/>
    <property type="match status" value="2"/>
</dbReference>
<dbReference type="InterPro" id="IPR003609">
    <property type="entry name" value="Pan_app"/>
</dbReference>
<feature type="signal peptide" evidence="6">
    <location>
        <begin position="1"/>
        <end position="21"/>
    </location>
</feature>
<evidence type="ECO:0000256" key="6">
    <source>
        <dbReference type="SAM" id="SignalP"/>
    </source>
</evidence>
<evidence type="ECO:0000256" key="4">
    <source>
        <dbReference type="SAM" id="MobiDB-lite"/>
    </source>
</evidence>
<dbReference type="GO" id="GO:0005576">
    <property type="term" value="C:extracellular region"/>
    <property type="evidence" value="ECO:0007669"/>
    <property type="project" value="InterPro"/>
</dbReference>
<feature type="region of interest" description="Disordered" evidence="4">
    <location>
        <begin position="591"/>
        <end position="624"/>
    </location>
</feature>
<evidence type="ECO:0000256" key="5">
    <source>
        <dbReference type="SAM" id="Phobius"/>
    </source>
</evidence>
<feature type="domain" description="EF-hand" evidence="7">
    <location>
        <begin position="103"/>
        <end position="138"/>
    </location>
</feature>
<keyword evidence="2" id="KW-0106">Calcium</keyword>
<evidence type="ECO:0000313" key="10">
    <source>
        <dbReference type="Proteomes" id="UP000604046"/>
    </source>
</evidence>
<protein>
    <recommendedName>
        <fullName evidence="11">Calmodulin</fullName>
    </recommendedName>
</protein>
<proteinExistence type="predicted"/>
<keyword evidence="5" id="KW-1133">Transmembrane helix</keyword>
<dbReference type="PROSITE" id="PS50948">
    <property type="entry name" value="PAN"/>
    <property type="match status" value="1"/>
</dbReference>
<comment type="caution">
    <text evidence="9">The sequence shown here is derived from an EMBL/GenBank/DDBJ whole genome shotgun (WGS) entry which is preliminary data.</text>
</comment>
<dbReference type="CDD" id="cd01100">
    <property type="entry name" value="APPLE_Factor_XI_like"/>
    <property type="match status" value="1"/>
</dbReference>
<dbReference type="SMART" id="SM00223">
    <property type="entry name" value="APPLE"/>
    <property type="match status" value="2"/>
</dbReference>
<dbReference type="InterPro" id="IPR011992">
    <property type="entry name" value="EF-hand-dom_pair"/>
</dbReference>
<gene>
    <name evidence="9" type="ORF">SNAT2548_LOCUS26780</name>
</gene>